<evidence type="ECO:0000256" key="9">
    <source>
        <dbReference type="RuleBase" id="RU368073"/>
    </source>
</evidence>
<keyword evidence="6 9" id="KW-1133">Transmembrane helix</keyword>
<keyword evidence="5 9" id="KW-0653">Protein transport</keyword>
<comment type="caution">
    <text evidence="9">Lacks conserved residue(s) required for the propagation of feature annotation.</text>
</comment>
<dbReference type="PANTHER" id="PTHR14083">
    <property type="entry name" value="YIP1 INTERACTING FACTOR HOMOLOG YIF1 PROTEIN"/>
    <property type="match status" value="1"/>
</dbReference>
<evidence type="ECO:0000256" key="5">
    <source>
        <dbReference type="ARBA" id="ARBA00022927"/>
    </source>
</evidence>
<organism evidence="10 11">
    <name type="scientific">Ranatra chinensis</name>
    <dbReference type="NCBI Taxonomy" id="642074"/>
    <lineage>
        <taxon>Eukaryota</taxon>
        <taxon>Metazoa</taxon>
        <taxon>Ecdysozoa</taxon>
        <taxon>Arthropoda</taxon>
        <taxon>Hexapoda</taxon>
        <taxon>Insecta</taxon>
        <taxon>Pterygota</taxon>
        <taxon>Neoptera</taxon>
        <taxon>Paraneoptera</taxon>
        <taxon>Hemiptera</taxon>
        <taxon>Heteroptera</taxon>
        <taxon>Panheteroptera</taxon>
        <taxon>Nepomorpha</taxon>
        <taxon>Nepidae</taxon>
        <taxon>Ranatrinae</taxon>
        <taxon>Ranatra</taxon>
    </lineage>
</organism>
<name>A0ABD0Y748_9HEMI</name>
<comment type="similarity">
    <text evidence="1 9">Belongs to the YIF1 family.</text>
</comment>
<evidence type="ECO:0000313" key="11">
    <source>
        <dbReference type="Proteomes" id="UP001558652"/>
    </source>
</evidence>
<comment type="function">
    <text evidence="9">Has a role in transport between endoplasmic reticulum and Golgi.</text>
</comment>
<gene>
    <name evidence="10" type="ORF">AAG570_008141</name>
</gene>
<dbReference type="GO" id="GO:0005789">
    <property type="term" value="C:endoplasmic reticulum membrane"/>
    <property type="evidence" value="ECO:0007669"/>
    <property type="project" value="UniProtKB-SubCell"/>
</dbReference>
<keyword evidence="8 9" id="KW-0472">Membrane</keyword>
<feature type="non-terminal residue" evidence="10">
    <location>
        <position position="1"/>
    </location>
</feature>
<dbReference type="Pfam" id="PF03878">
    <property type="entry name" value="YIF1"/>
    <property type="match status" value="1"/>
</dbReference>
<accession>A0ABD0Y748</accession>
<keyword evidence="4 9" id="KW-0256">Endoplasmic reticulum</keyword>
<evidence type="ECO:0000256" key="8">
    <source>
        <dbReference type="ARBA" id="ARBA00023136"/>
    </source>
</evidence>
<keyword evidence="7 9" id="KW-0333">Golgi apparatus</keyword>
<dbReference type="GO" id="GO:0000139">
    <property type="term" value="C:Golgi membrane"/>
    <property type="evidence" value="ECO:0007669"/>
    <property type="project" value="UniProtKB-SubCell"/>
</dbReference>
<dbReference type="Proteomes" id="UP001558652">
    <property type="component" value="Unassembled WGS sequence"/>
</dbReference>
<dbReference type="PANTHER" id="PTHR14083:SF0">
    <property type="entry name" value="YIP1D-INTERACTING FACTOR 1, ISOFORM C"/>
    <property type="match status" value="1"/>
</dbReference>
<reference evidence="10 11" key="1">
    <citation type="submission" date="2024-07" db="EMBL/GenBank/DDBJ databases">
        <title>Chromosome-level genome assembly of the water stick insect Ranatra chinensis (Heteroptera: Nepidae).</title>
        <authorList>
            <person name="Liu X."/>
        </authorList>
    </citation>
    <scope>NUCLEOTIDE SEQUENCE [LARGE SCALE GENOMIC DNA]</scope>
    <source>
        <strain evidence="10">Cailab_2021Rc</strain>
        <tissue evidence="10">Muscle</tissue>
    </source>
</reference>
<dbReference type="GO" id="GO:0005793">
    <property type="term" value="C:endoplasmic reticulum-Golgi intermediate compartment"/>
    <property type="evidence" value="ECO:0007669"/>
    <property type="project" value="UniProtKB-UniRule"/>
</dbReference>
<keyword evidence="11" id="KW-1185">Reference proteome</keyword>
<dbReference type="EMBL" id="JBFDAA010000022">
    <property type="protein sequence ID" value="KAL1110613.1"/>
    <property type="molecule type" value="Genomic_DNA"/>
</dbReference>
<keyword evidence="2 9" id="KW-0813">Transport</keyword>
<dbReference type="GO" id="GO:0015031">
    <property type="term" value="P:protein transport"/>
    <property type="evidence" value="ECO:0007669"/>
    <property type="project" value="UniProtKB-KW"/>
</dbReference>
<evidence type="ECO:0000256" key="3">
    <source>
        <dbReference type="ARBA" id="ARBA00022692"/>
    </source>
</evidence>
<sequence>YRAPPVLPQPQPPGVFGYENQTSILADPIVADAALQYGSKLMGTGRAMVDKELGKYIAFSSLKYYFAVDTRYVIGKLKLLFFPFFHSDWFLKFDGGDPLLPRYDVNAPDLYIPTMAYTTYVLVAGLMLGLQNRFAPEVLGILASQALAWNVAENLLHIVTIYIGNIKTRLRTLDIIAFTGYKYVGIILATLSSLIFGQKSYYLALVYFSITLTFYIVS</sequence>
<evidence type="ECO:0000313" key="10">
    <source>
        <dbReference type="EMBL" id="KAL1110613.1"/>
    </source>
</evidence>
<dbReference type="AlphaFoldDB" id="A0ABD0Y748"/>
<evidence type="ECO:0000256" key="2">
    <source>
        <dbReference type="ARBA" id="ARBA00022448"/>
    </source>
</evidence>
<keyword evidence="3 9" id="KW-0812">Transmembrane</keyword>
<dbReference type="GO" id="GO:0006888">
    <property type="term" value="P:endoplasmic reticulum to Golgi vesicle-mediated transport"/>
    <property type="evidence" value="ECO:0007669"/>
    <property type="project" value="UniProtKB-UniRule"/>
</dbReference>
<feature type="transmembrane region" description="Helical" evidence="9">
    <location>
        <begin position="201"/>
        <end position="217"/>
    </location>
</feature>
<comment type="subcellular location">
    <subcellularLocation>
        <location evidence="9">Endoplasmic reticulum membrane</location>
        <topology evidence="9">Multi-pass membrane protein</topology>
    </subcellularLocation>
    <subcellularLocation>
        <location evidence="9">Golgi apparatus membrane</location>
        <topology evidence="9">Multi-pass membrane protein</topology>
    </subcellularLocation>
</comment>
<evidence type="ECO:0000256" key="7">
    <source>
        <dbReference type="ARBA" id="ARBA00023034"/>
    </source>
</evidence>
<evidence type="ECO:0000256" key="6">
    <source>
        <dbReference type="ARBA" id="ARBA00022989"/>
    </source>
</evidence>
<evidence type="ECO:0000256" key="1">
    <source>
        <dbReference type="ARBA" id="ARBA00009727"/>
    </source>
</evidence>
<feature type="transmembrane region" description="Helical" evidence="9">
    <location>
        <begin position="175"/>
        <end position="195"/>
    </location>
</feature>
<comment type="caution">
    <text evidence="10">The sequence shown here is derived from an EMBL/GenBank/DDBJ whole genome shotgun (WGS) entry which is preliminary data.</text>
</comment>
<dbReference type="InterPro" id="IPR005578">
    <property type="entry name" value="Yif1_fam"/>
</dbReference>
<evidence type="ECO:0000256" key="4">
    <source>
        <dbReference type="ARBA" id="ARBA00022824"/>
    </source>
</evidence>
<protein>
    <recommendedName>
        <fullName evidence="9">Protein YIF1</fullName>
    </recommendedName>
</protein>
<proteinExistence type="inferred from homology"/>